<keyword evidence="3" id="KW-1185">Reference proteome</keyword>
<feature type="compositionally biased region" description="Low complexity" evidence="1">
    <location>
        <begin position="408"/>
        <end position="426"/>
    </location>
</feature>
<feature type="compositionally biased region" description="Basic and acidic residues" evidence="1">
    <location>
        <begin position="486"/>
        <end position="496"/>
    </location>
</feature>
<feature type="compositionally biased region" description="Low complexity" evidence="1">
    <location>
        <begin position="531"/>
        <end position="547"/>
    </location>
</feature>
<feature type="compositionally biased region" description="Polar residues" evidence="1">
    <location>
        <begin position="431"/>
        <end position="463"/>
    </location>
</feature>
<feature type="compositionally biased region" description="Acidic residues" evidence="1">
    <location>
        <begin position="259"/>
        <end position="270"/>
    </location>
</feature>
<feature type="compositionally biased region" description="Low complexity" evidence="1">
    <location>
        <begin position="680"/>
        <end position="690"/>
    </location>
</feature>
<feature type="region of interest" description="Disordered" evidence="1">
    <location>
        <begin position="604"/>
        <end position="625"/>
    </location>
</feature>
<feature type="region of interest" description="Disordered" evidence="1">
    <location>
        <begin position="714"/>
        <end position="737"/>
    </location>
</feature>
<evidence type="ECO:0000256" key="1">
    <source>
        <dbReference type="SAM" id="MobiDB-lite"/>
    </source>
</evidence>
<sequence length="867" mass="90094">MSSKFDFTKINWVKNDKYSIVKAYREALQLQEQQKKRRLLDTQTDPSSNTKRPSQGGSSDAPLLNGTVVEREDVDQKDSTKPDNGSDNGALVVASDSNRDQDQQIRKRRASSPHESQLEQAVAVSRPSALQYTYPRSRLTKMQSQRAKRFQRPKFSTPTFWPGVKSLLPRAPIHDPVPSLANNIIQAPPLDDTNGFSLLSNNVGSEISFQPSPQSLRRPYVDSVTQTEAAEQPSLKRPIDISEVPQERKKRPGFFSANFDDDSSEDEATATEEPVLKKRRLFTADAPSTPTARFLSFDGPNLPFSPRRTGDIAARRQQLLMKEREEEKKKEEEEAREKERKKLEEEREKLERERKEFEAERKRELENLQRKKKEQEEEAKRVAAEAAAKAAAAAASSSSSMPKTNDASQSNSSQSSTGLSFNFSSGPAEKTTPTISFGASTTEKPTSFTPDITFGAPSTSSGSAGDEKKDDKPTAAPFLFSSKPSDSSDKKAESDKPAFNFGAPASSAPTLSFGNTGASSSSGSSLGGGASLASSSTTPASKPALPSFSFSTTSKDSAEKDAEKSSATAAPSVPAFSFGSSAPKLSTGGAPTFTFGQTTTTGFASKPLASGSATPTSSSSLPTFGATTTASTFGSSTAAPSIFGASTSSAPKFGASATSAAPSLSSTAAPAKPVFGSDKPGSAPSAPFGAAAVSSVPQFGSAGSASTAFGAKSSTPTFGGASASASGTSTPVFGASTSNTTGFGASSAFGSAKPTPTFSLGAPAADPAAVFGFGGSSTSTAVPATPVNKPATPSFNFGAPSADAPAPSAVFGFGASTPAPAATPANGTTTTDNNNSGNMFLAAAPPSASTPAGRKLAPMRSRRTPRR</sequence>
<feature type="compositionally biased region" description="Low complexity" evidence="1">
    <location>
        <begin position="714"/>
        <end position="731"/>
    </location>
</feature>
<evidence type="ECO:0000313" key="3">
    <source>
        <dbReference type="Proteomes" id="UP001498771"/>
    </source>
</evidence>
<name>A0ABR1FDT9_9ASCO</name>
<evidence type="ECO:0000313" key="2">
    <source>
        <dbReference type="EMBL" id="KAK7208014.1"/>
    </source>
</evidence>
<reference evidence="2 3" key="1">
    <citation type="submission" date="2024-03" db="EMBL/GenBank/DDBJ databases">
        <title>Genome-scale model development and genomic sequencing of the oleaginous clade Lipomyces.</title>
        <authorList>
            <consortium name="Lawrence Berkeley National Laboratory"/>
            <person name="Czajka J.J."/>
            <person name="Han Y."/>
            <person name="Kim J."/>
            <person name="Mondo S.J."/>
            <person name="Hofstad B.A."/>
            <person name="Robles A."/>
            <person name="Haridas S."/>
            <person name="Riley R."/>
            <person name="LaButti K."/>
            <person name="Pangilinan J."/>
            <person name="Andreopoulos W."/>
            <person name="Lipzen A."/>
            <person name="Yan J."/>
            <person name="Wang M."/>
            <person name="Ng V."/>
            <person name="Grigoriev I.V."/>
            <person name="Spatafora J.W."/>
            <person name="Magnuson J.K."/>
            <person name="Baker S.E."/>
            <person name="Pomraning K.R."/>
        </authorList>
    </citation>
    <scope>NUCLEOTIDE SEQUENCE [LARGE SCALE GENOMIC DNA]</scope>
    <source>
        <strain evidence="2 3">Phaff 52-87</strain>
    </source>
</reference>
<comment type="caution">
    <text evidence="2">The sequence shown here is derived from an EMBL/GenBank/DDBJ whole genome shotgun (WGS) entry which is preliminary data.</text>
</comment>
<dbReference type="Proteomes" id="UP001498771">
    <property type="component" value="Unassembled WGS sequence"/>
</dbReference>
<feature type="region of interest" description="Disordered" evidence="1">
    <location>
        <begin position="818"/>
        <end position="867"/>
    </location>
</feature>
<feature type="region of interest" description="Disordered" evidence="1">
    <location>
        <begin position="289"/>
        <end position="576"/>
    </location>
</feature>
<protein>
    <submittedName>
        <fullName evidence="2">Uncharacterized protein</fullName>
    </submittedName>
</protein>
<dbReference type="GeneID" id="90036469"/>
<feature type="region of interest" description="Disordered" evidence="1">
    <location>
        <begin position="207"/>
        <end position="274"/>
    </location>
</feature>
<dbReference type="RefSeq" id="XP_064771047.1">
    <property type="nucleotide sequence ID" value="XM_064910957.1"/>
</dbReference>
<feature type="compositionally biased region" description="Polar residues" evidence="1">
    <location>
        <begin position="41"/>
        <end position="58"/>
    </location>
</feature>
<dbReference type="EMBL" id="JBBJBU010000001">
    <property type="protein sequence ID" value="KAK7208014.1"/>
    <property type="molecule type" value="Genomic_DNA"/>
</dbReference>
<feature type="compositionally biased region" description="Low complexity" evidence="1">
    <location>
        <begin position="384"/>
        <end position="400"/>
    </location>
</feature>
<feature type="region of interest" description="Disordered" evidence="1">
    <location>
        <begin position="652"/>
        <end position="690"/>
    </location>
</feature>
<feature type="region of interest" description="Disordered" evidence="1">
    <location>
        <begin position="33"/>
        <end position="152"/>
    </location>
</feature>
<feature type="compositionally biased region" description="Low complexity" evidence="1">
    <location>
        <begin position="655"/>
        <end position="671"/>
    </location>
</feature>
<feature type="compositionally biased region" description="Low complexity" evidence="1">
    <location>
        <begin position="818"/>
        <end position="852"/>
    </location>
</feature>
<feature type="compositionally biased region" description="Basic and acidic residues" evidence="1">
    <location>
        <begin position="69"/>
        <end position="81"/>
    </location>
</feature>
<feature type="compositionally biased region" description="Basic and acidic residues" evidence="1">
    <location>
        <begin position="321"/>
        <end position="383"/>
    </location>
</feature>
<gene>
    <name evidence="2" type="ORF">BZA70DRAFT_265333</name>
</gene>
<proteinExistence type="predicted"/>
<organism evidence="2 3">
    <name type="scientific">Myxozyma melibiosi</name>
    <dbReference type="NCBI Taxonomy" id="54550"/>
    <lineage>
        <taxon>Eukaryota</taxon>
        <taxon>Fungi</taxon>
        <taxon>Dikarya</taxon>
        <taxon>Ascomycota</taxon>
        <taxon>Saccharomycotina</taxon>
        <taxon>Lipomycetes</taxon>
        <taxon>Lipomycetales</taxon>
        <taxon>Lipomycetaceae</taxon>
        <taxon>Myxozyma</taxon>
    </lineage>
</organism>
<accession>A0ABR1FDT9</accession>